<dbReference type="CDD" id="cd01651">
    <property type="entry name" value="RT_G2_intron"/>
    <property type="match status" value="1"/>
</dbReference>
<protein>
    <submittedName>
        <fullName evidence="2">RNA-directed DNA polymerase</fullName>
    </submittedName>
</protein>
<dbReference type="InterPro" id="IPR025960">
    <property type="entry name" value="RVT_N"/>
</dbReference>
<proteinExistence type="predicted"/>
<dbReference type="AlphaFoldDB" id="A0A2T1G5J2"/>
<dbReference type="InterPro" id="IPR043502">
    <property type="entry name" value="DNA/RNA_pol_sf"/>
</dbReference>
<dbReference type="PANTHER" id="PTHR34047:SF10">
    <property type="entry name" value="GROUP II INTRON-ASSOCIATED OPEN READING FRAME"/>
    <property type="match status" value="1"/>
</dbReference>
<reference evidence="2 3" key="1">
    <citation type="submission" date="2018-03" db="EMBL/GenBank/DDBJ databases">
        <title>The ancient ancestry and fast evolution of plastids.</title>
        <authorList>
            <person name="Moore K.R."/>
            <person name="Magnabosco C."/>
            <person name="Momper L."/>
            <person name="Gold D.A."/>
            <person name="Bosak T."/>
            <person name="Fournier G.P."/>
        </authorList>
    </citation>
    <scope>NUCLEOTIDE SEQUENCE [LARGE SCALE GENOMIC DNA]</scope>
    <source>
        <strain evidence="2 3">CCALA 037</strain>
    </source>
</reference>
<keyword evidence="2" id="KW-0808">Transferase</keyword>
<dbReference type="Pfam" id="PF13655">
    <property type="entry name" value="RVT_N"/>
    <property type="match status" value="1"/>
</dbReference>
<keyword evidence="2" id="KW-0695">RNA-directed DNA polymerase</keyword>
<dbReference type="PROSITE" id="PS50878">
    <property type="entry name" value="RT_POL"/>
    <property type="match status" value="1"/>
</dbReference>
<evidence type="ECO:0000259" key="1">
    <source>
        <dbReference type="PROSITE" id="PS50878"/>
    </source>
</evidence>
<dbReference type="InterPro" id="IPR000477">
    <property type="entry name" value="RT_dom"/>
</dbReference>
<keyword evidence="2" id="KW-0548">Nucleotidyltransferase</keyword>
<keyword evidence="3" id="KW-1185">Reference proteome</keyword>
<comment type="caution">
    <text evidence="2">The sequence shown here is derived from an EMBL/GenBank/DDBJ whole genome shotgun (WGS) entry which is preliminary data.</text>
</comment>
<dbReference type="OrthoDB" id="468044at2"/>
<dbReference type="Proteomes" id="UP000238937">
    <property type="component" value="Unassembled WGS sequence"/>
</dbReference>
<evidence type="ECO:0000313" key="3">
    <source>
        <dbReference type="Proteomes" id="UP000238937"/>
    </source>
</evidence>
<dbReference type="EMBL" id="PVWO01000326">
    <property type="protein sequence ID" value="PSB52440.1"/>
    <property type="molecule type" value="Genomic_DNA"/>
</dbReference>
<dbReference type="SUPFAM" id="SSF56672">
    <property type="entry name" value="DNA/RNA polymerases"/>
    <property type="match status" value="1"/>
</dbReference>
<dbReference type="RefSeq" id="WP_106309145.1">
    <property type="nucleotide sequence ID" value="NZ_PVWO01000326.1"/>
</dbReference>
<dbReference type="GO" id="GO:0003964">
    <property type="term" value="F:RNA-directed DNA polymerase activity"/>
    <property type="evidence" value="ECO:0007669"/>
    <property type="project" value="UniProtKB-KW"/>
</dbReference>
<accession>A0A2T1G5J2</accession>
<name>A0A2T1G5J2_9CYAN</name>
<feature type="domain" description="Reverse transcriptase" evidence="1">
    <location>
        <begin position="93"/>
        <end position="248"/>
    </location>
</feature>
<dbReference type="Pfam" id="PF00078">
    <property type="entry name" value="RVT_1"/>
    <property type="match status" value="1"/>
</dbReference>
<evidence type="ECO:0000313" key="2">
    <source>
        <dbReference type="EMBL" id="PSB52440.1"/>
    </source>
</evidence>
<organism evidence="2 3">
    <name type="scientific">Chamaesiphon polymorphus CCALA 037</name>
    <dbReference type="NCBI Taxonomy" id="2107692"/>
    <lineage>
        <taxon>Bacteria</taxon>
        <taxon>Bacillati</taxon>
        <taxon>Cyanobacteriota</taxon>
        <taxon>Cyanophyceae</taxon>
        <taxon>Gomontiellales</taxon>
        <taxon>Chamaesiphonaceae</taxon>
        <taxon>Chamaesiphon</taxon>
    </lineage>
</organism>
<dbReference type="PANTHER" id="PTHR34047">
    <property type="entry name" value="NUCLEAR INTRON MATURASE 1, MITOCHONDRIAL-RELATED"/>
    <property type="match status" value="1"/>
</dbReference>
<sequence length="248" mass="28270">MSYLSTTNGLKKPLENWNQINWRKVNKAVKNLRQRIFLARKLGNWRKLRNLQKLMQRSYSILLLSVRKITQTNKGKQTAGIDNETINTPLERVKLVNNWKGGNHRPTKRVMIPKPNGKKRPLGIPTVRDRIEQNIIANSLEPEWEAVFEPNSYGFRPGRSCQDAIVQNFNRLNSSPKTGGHKWILEADIKGFFDNIAHESILKQLGNFPKRGLINGWLKAGFVLNGKLNPTESGTPQGGVSALRSVQW</sequence>
<gene>
    <name evidence="2" type="ORF">C7B77_20505</name>
</gene>
<dbReference type="InterPro" id="IPR051083">
    <property type="entry name" value="GrpII_Intron_Splice-Mob/Def"/>
</dbReference>